<dbReference type="Proteomes" id="UP000288805">
    <property type="component" value="Unassembled WGS sequence"/>
</dbReference>
<proteinExistence type="predicted"/>
<evidence type="ECO:0000313" key="1">
    <source>
        <dbReference type="EMBL" id="RVW69622.1"/>
    </source>
</evidence>
<dbReference type="InterPro" id="IPR027417">
    <property type="entry name" value="P-loop_NTPase"/>
</dbReference>
<reference evidence="1 2" key="1">
    <citation type="journal article" date="2018" name="PLoS Genet.">
        <title>Population sequencing reveals clonal diversity and ancestral inbreeding in the grapevine cultivar Chardonnay.</title>
        <authorList>
            <person name="Roach M.J."/>
            <person name="Johnson D.L."/>
            <person name="Bohlmann J."/>
            <person name="van Vuuren H.J."/>
            <person name="Jones S.J."/>
            <person name="Pretorius I.S."/>
            <person name="Schmidt S.A."/>
            <person name="Borneman A.R."/>
        </authorList>
    </citation>
    <scope>NUCLEOTIDE SEQUENCE [LARGE SCALE GENOMIC DNA]</scope>
    <source>
        <strain evidence="2">cv. Chardonnay</strain>
        <tissue evidence="1">Leaf</tissue>
    </source>
</reference>
<dbReference type="AlphaFoldDB" id="A0A438GBM1"/>
<organism evidence="1 2">
    <name type="scientific">Vitis vinifera</name>
    <name type="common">Grape</name>
    <dbReference type="NCBI Taxonomy" id="29760"/>
    <lineage>
        <taxon>Eukaryota</taxon>
        <taxon>Viridiplantae</taxon>
        <taxon>Streptophyta</taxon>
        <taxon>Embryophyta</taxon>
        <taxon>Tracheophyta</taxon>
        <taxon>Spermatophyta</taxon>
        <taxon>Magnoliopsida</taxon>
        <taxon>eudicotyledons</taxon>
        <taxon>Gunneridae</taxon>
        <taxon>Pentapetalae</taxon>
        <taxon>rosids</taxon>
        <taxon>Vitales</taxon>
        <taxon>Vitaceae</taxon>
        <taxon>Viteae</taxon>
        <taxon>Vitis</taxon>
    </lineage>
</organism>
<protein>
    <submittedName>
        <fullName evidence="1">Uncharacterized protein</fullName>
    </submittedName>
</protein>
<comment type="caution">
    <text evidence="1">The sequence shown here is derived from an EMBL/GenBank/DDBJ whole genome shotgun (WGS) entry which is preliminary data.</text>
</comment>
<gene>
    <name evidence="1" type="ORF">CK203_062639</name>
</gene>
<sequence>MEVWPCSSIMFILVLKSCEPEFLVATPERLLELISLKAIDISGVSLLDNPRMVAYTQGTTLGWLPTLKGRWTRVLFFRVVDGLDTLCKGGYLDMIKSIRQSISGNPHAVVFSERSSCTSVPGVEDLLRGSYCRLPLKGSINNQSACIAQSIHA</sequence>
<evidence type="ECO:0000313" key="2">
    <source>
        <dbReference type="Proteomes" id="UP000288805"/>
    </source>
</evidence>
<dbReference type="Gene3D" id="3.40.50.300">
    <property type="entry name" value="P-loop containing nucleotide triphosphate hydrolases"/>
    <property type="match status" value="1"/>
</dbReference>
<accession>A0A438GBM1</accession>
<dbReference type="EMBL" id="QGNW01000489">
    <property type="protein sequence ID" value="RVW69622.1"/>
    <property type="molecule type" value="Genomic_DNA"/>
</dbReference>
<name>A0A438GBM1_VITVI</name>